<dbReference type="SUPFAM" id="SSF52047">
    <property type="entry name" value="RNI-like"/>
    <property type="match status" value="1"/>
</dbReference>
<proteinExistence type="predicted"/>
<dbReference type="InParanoid" id="S8DXC2"/>
<evidence type="ECO:0008006" key="3">
    <source>
        <dbReference type="Google" id="ProtNLM"/>
    </source>
</evidence>
<accession>S8DXC2</accession>
<dbReference type="STRING" id="743788.S8DXC2"/>
<dbReference type="HOGENOM" id="CLU_021164_3_2_1"/>
<reference evidence="1 2" key="1">
    <citation type="journal article" date="2012" name="Science">
        <title>The Paleozoic origin of enzymatic lignin decomposition reconstructed from 31 fungal genomes.</title>
        <authorList>
            <person name="Floudas D."/>
            <person name="Binder M."/>
            <person name="Riley R."/>
            <person name="Barry K."/>
            <person name="Blanchette R.A."/>
            <person name="Henrissat B."/>
            <person name="Martinez A.T."/>
            <person name="Otillar R."/>
            <person name="Spatafora J.W."/>
            <person name="Yadav J.S."/>
            <person name="Aerts A."/>
            <person name="Benoit I."/>
            <person name="Boyd A."/>
            <person name="Carlson A."/>
            <person name="Copeland A."/>
            <person name="Coutinho P.M."/>
            <person name="de Vries R.P."/>
            <person name="Ferreira P."/>
            <person name="Findley K."/>
            <person name="Foster B."/>
            <person name="Gaskell J."/>
            <person name="Glotzer D."/>
            <person name="Gorecki P."/>
            <person name="Heitman J."/>
            <person name="Hesse C."/>
            <person name="Hori C."/>
            <person name="Igarashi K."/>
            <person name="Jurgens J.A."/>
            <person name="Kallen N."/>
            <person name="Kersten P."/>
            <person name="Kohler A."/>
            <person name="Kuees U."/>
            <person name="Kumar T.K.A."/>
            <person name="Kuo A."/>
            <person name="LaButti K."/>
            <person name="Larrondo L.F."/>
            <person name="Lindquist E."/>
            <person name="Ling A."/>
            <person name="Lombard V."/>
            <person name="Lucas S."/>
            <person name="Lundell T."/>
            <person name="Martin R."/>
            <person name="McLaughlin D.J."/>
            <person name="Morgenstern I."/>
            <person name="Morin E."/>
            <person name="Murat C."/>
            <person name="Nagy L.G."/>
            <person name="Nolan M."/>
            <person name="Ohm R.A."/>
            <person name="Patyshakuliyeva A."/>
            <person name="Rokas A."/>
            <person name="Ruiz-Duenas F.J."/>
            <person name="Sabat G."/>
            <person name="Salamov A."/>
            <person name="Samejima M."/>
            <person name="Schmutz J."/>
            <person name="Slot J.C."/>
            <person name="St John F."/>
            <person name="Stenlid J."/>
            <person name="Sun H."/>
            <person name="Sun S."/>
            <person name="Syed K."/>
            <person name="Tsang A."/>
            <person name="Wiebenga A."/>
            <person name="Young D."/>
            <person name="Pisabarro A."/>
            <person name="Eastwood D.C."/>
            <person name="Martin F."/>
            <person name="Cullen D."/>
            <person name="Grigoriev I.V."/>
            <person name="Hibbett D.S."/>
        </authorList>
    </citation>
    <scope>NUCLEOTIDE SEQUENCE</scope>
    <source>
        <strain evidence="2">FP-58527</strain>
    </source>
</reference>
<keyword evidence="2" id="KW-1185">Reference proteome</keyword>
<dbReference type="OrthoDB" id="2752819at2759"/>
<sequence>MPVHDALFLPEITLRILAELVGYHQDLAGCARVCKAFCEPALRALWSEIPDFWPFMGLLSYEVRKEPMGDDKLWNVLGLSGDDVYVLRGNILPAELARFQYYASFVRSAGCLSYGMPCIDPSVYMHLFECNKGKPLFPHAQSLSWTLVIDRHPIAALLTTFLTPSLRHLAIYARRCDELGNNHNPSPRTHGYKLKTLLEAVAPVACRLRTLRLDGLQVWQSLAPFAGHERLRELKISLLPTITPITISDSVSILSSLPHLERLKLYAFELPIRSNPPFGLLDGWVSSKYPFLRLQSLYFHCDLTHIVPFIKSGTFPALRHLSIQTRQDIHLQTIQRAISDSELVDAAPNLREFLLSHTPLYHYADGIPTNFDVPLSDLLQTLFALKELQEISLHLSLRCIGFHDGAKCRLHITDDDILQVSRSWPTLRRFYLAEWDEPEACQCPSLLALSHFAQYCPHLERLCIPRVSHRGDMPDTMPVGSHCLRELEITDMDVGKETMDTYLAAVFPTVQLGPVSWPEEEED</sequence>
<dbReference type="AlphaFoldDB" id="S8DXC2"/>
<dbReference type="Gene3D" id="3.80.10.10">
    <property type="entry name" value="Ribonuclease Inhibitor"/>
    <property type="match status" value="1"/>
</dbReference>
<dbReference type="GO" id="GO:0031146">
    <property type="term" value="P:SCF-dependent proteasomal ubiquitin-dependent protein catabolic process"/>
    <property type="evidence" value="ECO:0007669"/>
    <property type="project" value="TreeGrafter"/>
</dbReference>
<dbReference type="PANTHER" id="PTHR13318">
    <property type="entry name" value="PARTNER OF PAIRED, ISOFORM B-RELATED"/>
    <property type="match status" value="1"/>
</dbReference>
<evidence type="ECO:0000313" key="1">
    <source>
        <dbReference type="EMBL" id="EPS95788.1"/>
    </source>
</evidence>
<name>S8DXC2_FOMSC</name>
<dbReference type="Proteomes" id="UP000015241">
    <property type="component" value="Unassembled WGS sequence"/>
</dbReference>
<protein>
    <recommendedName>
        <fullName evidence="3">F-box domain-containing protein</fullName>
    </recommendedName>
</protein>
<evidence type="ECO:0000313" key="2">
    <source>
        <dbReference type="Proteomes" id="UP000015241"/>
    </source>
</evidence>
<dbReference type="GO" id="GO:0019005">
    <property type="term" value="C:SCF ubiquitin ligase complex"/>
    <property type="evidence" value="ECO:0007669"/>
    <property type="project" value="TreeGrafter"/>
</dbReference>
<gene>
    <name evidence="1" type="ORF">FOMPIDRAFT_1053879</name>
</gene>
<organism evidence="1 2">
    <name type="scientific">Fomitopsis schrenkii</name>
    <name type="common">Brown rot fungus</name>
    <dbReference type="NCBI Taxonomy" id="2126942"/>
    <lineage>
        <taxon>Eukaryota</taxon>
        <taxon>Fungi</taxon>
        <taxon>Dikarya</taxon>
        <taxon>Basidiomycota</taxon>
        <taxon>Agaricomycotina</taxon>
        <taxon>Agaricomycetes</taxon>
        <taxon>Polyporales</taxon>
        <taxon>Fomitopsis</taxon>
    </lineage>
</organism>
<dbReference type="EMBL" id="KE504200">
    <property type="protein sequence ID" value="EPS95788.1"/>
    <property type="molecule type" value="Genomic_DNA"/>
</dbReference>
<dbReference type="InterPro" id="IPR032675">
    <property type="entry name" value="LRR_dom_sf"/>
</dbReference>